<dbReference type="InterPro" id="IPR032675">
    <property type="entry name" value="LRR_dom_sf"/>
</dbReference>
<dbReference type="AlphaFoldDB" id="A0AAV0RZ46"/>
<evidence type="ECO:0000313" key="1">
    <source>
        <dbReference type="EMBL" id="CAI0626159.1"/>
    </source>
</evidence>
<proteinExistence type="predicted"/>
<evidence type="ECO:0000313" key="2">
    <source>
        <dbReference type="EMBL" id="CAI0626466.1"/>
    </source>
</evidence>
<evidence type="ECO:0000313" key="3">
    <source>
        <dbReference type="Proteomes" id="UP001154282"/>
    </source>
</evidence>
<dbReference type="Gene3D" id="3.80.10.10">
    <property type="entry name" value="Ribonuclease Inhibitor"/>
    <property type="match status" value="1"/>
</dbReference>
<reference evidence="1" key="1">
    <citation type="submission" date="2022-08" db="EMBL/GenBank/DDBJ databases">
        <authorList>
            <person name="Gutierrez-Valencia J."/>
        </authorList>
    </citation>
    <scope>NUCLEOTIDE SEQUENCE</scope>
</reference>
<organism evidence="1 3">
    <name type="scientific">Linum tenue</name>
    <dbReference type="NCBI Taxonomy" id="586396"/>
    <lineage>
        <taxon>Eukaryota</taxon>
        <taxon>Viridiplantae</taxon>
        <taxon>Streptophyta</taxon>
        <taxon>Embryophyta</taxon>
        <taxon>Tracheophyta</taxon>
        <taxon>Spermatophyta</taxon>
        <taxon>Magnoliopsida</taxon>
        <taxon>eudicotyledons</taxon>
        <taxon>Gunneridae</taxon>
        <taxon>Pentapetalae</taxon>
        <taxon>rosids</taxon>
        <taxon>fabids</taxon>
        <taxon>Malpighiales</taxon>
        <taxon>Linaceae</taxon>
        <taxon>Linum</taxon>
    </lineage>
</organism>
<name>A0AAV0RZ46_9ROSI</name>
<keyword evidence="3" id="KW-1185">Reference proteome</keyword>
<dbReference type="SUPFAM" id="SSF52058">
    <property type="entry name" value="L domain-like"/>
    <property type="match status" value="1"/>
</dbReference>
<protein>
    <submittedName>
        <fullName evidence="1">Uncharacterized protein</fullName>
    </submittedName>
</protein>
<accession>A0AAV0RZ46</accession>
<sequence>MLARHIQSLMNFRYLDLSCNDEMTRLPKFITMLLNLLEIIVCACKSLQEISTNLCYLLIEEVPLVVVVVFYKDTG</sequence>
<comment type="caution">
    <text evidence="1">The sequence shown here is derived from an EMBL/GenBank/DDBJ whole genome shotgun (WGS) entry which is preliminary data.</text>
</comment>
<dbReference type="EMBL" id="CAMGYJ010000011">
    <property type="protein sequence ID" value="CAI0626466.1"/>
    <property type="molecule type" value="Genomic_DNA"/>
</dbReference>
<dbReference type="EMBL" id="CAMGYJ010000011">
    <property type="protein sequence ID" value="CAI0626159.1"/>
    <property type="molecule type" value="Genomic_DNA"/>
</dbReference>
<gene>
    <name evidence="1" type="ORF">LITE_LOCUS50738</name>
    <name evidence="2" type="ORF">LITE_LOCUS50867</name>
</gene>
<dbReference type="Proteomes" id="UP001154282">
    <property type="component" value="Unassembled WGS sequence"/>
</dbReference>